<dbReference type="EMBL" id="QXMN01000176">
    <property type="protein sequence ID" value="RIX71238.1"/>
    <property type="molecule type" value="Genomic_DNA"/>
</dbReference>
<gene>
    <name evidence="1" type="ORF">D3H34_32225</name>
</gene>
<keyword evidence="2" id="KW-1185">Reference proteome</keyword>
<reference evidence="1 2" key="1">
    <citation type="submission" date="2018-09" db="EMBL/GenBank/DDBJ databases">
        <title>Acidovorax cavernicola nov. sp. isolated from Gruta de las Maravillas (Aracena, Spain).</title>
        <authorList>
            <person name="Jurado V."/>
            <person name="Gutierrez-Patricio S."/>
            <person name="Gonzalez-Pimentel J.L."/>
            <person name="Miller A.Z."/>
            <person name="Laiz L."/>
            <person name="Saiz-Jimenez C."/>
        </authorList>
    </citation>
    <scope>NUCLEOTIDE SEQUENCE [LARGE SCALE GENOMIC DNA]</scope>
    <source>
        <strain evidence="1 2">1011MAR4D40.2</strain>
    </source>
</reference>
<feature type="non-terminal residue" evidence="1">
    <location>
        <position position="497"/>
    </location>
</feature>
<evidence type="ECO:0000313" key="2">
    <source>
        <dbReference type="Proteomes" id="UP000265619"/>
    </source>
</evidence>
<evidence type="ECO:0000313" key="1">
    <source>
        <dbReference type="EMBL" id="RIX71238.1"/>
    </source>
</evidence>
<accession>A0A9X8CY32</accession>
<organism evidence="1 2">
    <name type="scientific">Acidovorax cavernicola</name>
    <dbReference type="NCBI Taxonomy" id="1675792"/>
    <lineage>
        <taxon>Bacteria</taxon>
        <taxon>Pseudomonadati</taxon>
        <taxon>Pseudomonadota</taxon>
        <taxon>Betaproteobacteria</taxon>
        <taxon>Burkholderiales</taxon>
        <taxon>Comamonadaceae</taxon>
        <taxon>Acidovorax</taxon>
    </lineage>
</organism>
<proteinExistence type="predicted"/>
<protein>
    <submittedName>
        <fullName evidence="1">Uncharacterized protein</fullName>
    </submittedName>
</protein>
<dbReference type="AlphaFoldDB" id="A0A9X8CY32"/>
<name>A0A9X8CY32_9BURK</name>
<comment type="caution">
    <text evidence="1">The sequence shown here is derived from an EMBL/GenBank/DDBJ whole genome shotgun (WGS) entry which is preliminary data.</text>
</comment>
<dbReference type="Proteomes" id="UP000265619">
    <property type="component" value="Unassembled WGS sequence"/>
</dbReference>
<sequence>MQRISRIYLGNCGYSMAWYDGLLMDLADPETHQPTDTIINLENGGGKTSLLSLIFSCFDTSQDRFLKHLQSKNNHFSQYFSQDGLPGFILVEWEMPSRTAGGSPYRLVIGQVVSIKTGNDSPESDRMFFSFETTGTLSLESVPAPKLGGVLSASLAEFSRWVHDEQKRHPDVYVTRKQADWQRHLREERLIDLEMLQMQVNFSVQEGGFDSGFLNFTSESAFLQKFFHLTLDAQRAGAVRDAVATACDKLRRKPYYQSKFNELTKFRIVLHGFEQLAHNYRMASGDQAGIIFAGARLVLGLHDRAANRREKQKQELAYEGTQRGIAAVAAANVLSYLRQATSMTSLIHVRAVRAAADRTAKARGALEAAEDNITRVKAARLLAEIGAEERRLRELGAQAELAREGLKPFQDHLEMQGALLRTALHQHEQLLRARQRKIEKETEERKAQIKAHRAVLTEDDKRRRTLGDERANLAQQEKTWATERERMVASGRLDLSL</sequence>